<proteinExistence type="inferred from homology"/>
<dbReference type="Proteomes" id="UP001357485">
    <property type="component" value="Unassembled WGS sequence"/>
</dbReference>
<reference evidence="9 10" key="1">
    <citation type="submission" date="2023-08" db="EMBL/GenBank/DDBJ databases">
        <title>Black Yeasts Isolated from many extreme environments.</title>
        <authorList>
            <person name="Coleine C."/>
            <person name="Stajich J.E."/>
            <person name="Selbmann L."/>
        </authorList>
    </citation>
    <scope>NUCLEOTIDE SEQUENCE [LARGE SCALE GENOMIC DNA]</scope>
    <source>
        <strain evidence="9 10">CCFEE 536</strain>
    </source>
</reference>
<evidence type="ECO:0000256" key="6">
    <source>
        <dbReference type="ARBA" id="ARBA00023015"/>
    </source>
</evidence>
<dbReference type="PANTHER" id="PTHR40468">
    <property type="entry name" value="YALI0A15257P"/>
    <property type="match status" value="1"/>
</dbReference>
<organism evidence="9 10">
    <name type="scientific">Cryomyces antarcticus</name>
    <dbReference type="NCBI Taxonomy" id="329879"/>
    <lineage>
        <taxon>Eukaryota</taxon>
        <taxon>Fungi</taxon>
        <taxon>Dikarya</taxon>
        <taxon>Ascomycota</taxon>
        <taxon>Pezizomycotina</taxon>
        <taxon>Dothideomycetes</taxon>
        <taxon>Dothideomycetes incertae sedis</taxon>
        <taxon>Cryomyces</taxon>
    </lineage>
</organism>
<dbReference type="PANTHER" id="PTHR40468:SF1">
    <property type="entry name" value="TOPOISOMERASE I DAMAGE AFFECTED PROTEIN 11"/>
    <property type="match status" value="1"/>
</dbReference>
<dbReference type="InterPro" id="IPR013734">
    <property type="entry name" value="TF_Nrm1/Whi5"/>
</dbReference>
<evidence type="ECO:0000256" key="7">
    <source>
        <dbReference type="ARBA" id="ARBA00023163"/>
    </source>
</evidence>
<name>A0ABR0LR35_9PEZI</name>
<comment type="caution">
    <text evidence="9">The sequence shown here is derived from an EMBL/GenBank/DDBJ whole genome shotgun (WGS) entry which is preliminary data.</text>
</comment>
<evidence type="ECO:0000256" key="8">
    <source>
        <dbReference type="ARBA" id="ARBA00023242"/>
    </source>
</evidence>
<evidence type="ECO:0000256" key="5">
    <source>
        <dbReference type="ARBA" id="ARBA00022491"/>
    </source>
</evidence>
<accession>A0ABR0LR35</accession>
<comment type="similarity">
    <text evidence="3">Belongs to the WHI5/NRM1 family.</text>
</comment>
<keyword evidence="5" id="KW-0678">Repressor</keyword>
<evidence type="ECO:0000256" key="4">
    <source>
        <dbReference type="ARBA" id="ARBA00022490"/>
    </source>
</evidence>
<keyword evidence="6" id="KW-0805">Transcription regulation</keyword>
<protein>
    <submittedName>
        <fullName evidence="9">Uncharacterized protein</fullName>
    </submittedName>
</protein>
<keyword evidence="7" id="KW-0804">Transcription</keyword>
<dbReference type="Pfam" id="PF08528">
    <property type="entry name" value="Whi5"/>
    <property type="match status" value="1"/>
</dbReference>
<evidence type="ECO:0000313" key="9">
    <source>
        <dbReference type="EMBL" id="KAK5202157.1"/>
    </source>
</evidence>
<sequence length="339" mass="36888">MASPKRFDELAEVAGKVLRRAQVSKVIQALQSRLALANVKIEHGWENLSLDAIEPRVEAELKRKRCRLCNETLSNTSSSVFNRFYPIKKQDSSSLTAPMYSDSVGGYSKRAKHQRPIRHPALGSRARTKARTPTTRAPFWKSNYRLPESSAVYHNWHAHFSVSHVPSLSVISETSTIPDDPASPLFADDDDADLPLHSFHVDTPHIPFFLSRTASTPSLHLAHSAQSRKKTLNTTSTNAQTGEDGADLLILLAASPSPASSGIKARMFPPSTLPLKATTLPSSMMSTFDDAGLLGFGPTTPGMPFNFADFVNVTPNPSQAAWTTTPGIAKTSVPKGCSR</sequence>
<evidence type="ECO:0000313" key="10">
    <source>
        <dbReference type="Proteomes" id="UP001357485"/>
    </source>
</evidence>
<comment type="subcellular location">
    <subcellularLocation>
        <location evidence="2">Cytoplasm</location>
    </subcellularLocation>
    <subcellularLocation>
        <location evidence="1">Nucleus</location>
    </subcellularLocation>
</comment>
<keyword evidence="4" id="KW-0963">Cytoplasm</keyword>
<evidence type="ECO:0000256" key="2">
    <source>
        <dbReference type="ARBA" id="ARBA00004496"/>
    </source>
</evidence>
<evidence type="ECO:0000256" key="3">
    <source>
        <dbReference type="ARBA" id="ARBA00006922"/>
    </source>
</evidence>
<keyword evidence="8" id="KW-0539">Nucleus</keyword>
<keyword evidence="10" id="KW-1185">Reference proteome</keyword>
<evidence type="ECO:0000256" key="1">
    <source>
        <dbReference type="ARBA" id="ARBA00004123"/>
    </source>
</evidence>
<gene>
    <name evidence="9" type="ORF">LTR16_000183</name>
</gene>
<dbReference type="EMBL" id="JAVRRA010016415">
    <property type="protein sequence ID" value="KAK5202157.1"/>
    <property type="molecule type" value="Genomic_DNA"/>
</dbReference>